<dbReference type="Gene3D" id="3.40.630.30">
    <property type="match status" value="1"/>
</dbReference>
<keyword evidence="3" id="KW-1185">Reference proteome</keyword>
<dbReference type="AlphaFoldDB" id="A0A0E3UYL3"/>
<dbReference type="KEGG" id="pko:PKOR_21980"/>
<evidence type="ECO:0000313" key="3">
    <source>
        <dbReference type="Proteomes" id="UP000033109"/>
    </source>
</evidence>
<dbReference type="InterPro" id="IPR000182">
    <property type="entry name" value="GNAT_dom"/>
</dbReference>
<dbReference type="EMBL" id="CP009621">
    <property type="protein sequence ID" value="AKD05242.1"/>
    <property type="molecule type" value="Genomic_DNA"/>
</dbReference>
<dbReference type="OrthoDB" id="9798081at2"/>
<dbReference type="PANTHER" id="PTHR43792">
    <property type="entry name" value="GNAT FAMILY, PUTATIVE (AFU_ORTHOLOGUE AFUA_3G00765)-RELATED-RELATED"/>
    <property type="match status" value="1"/>
</dbReference>
<reference evidence="2 3" key="1">
    <citation type="journal article" date="2015" name="Sci. Rep.">
        <title>Unraveling adaptation of Pontibacter korlensis to radiation and infertility in desert through complete genome and comparative transcriptomic analysis.</title>
        <authorList>
            <person name="Dai J."/>
            <person name="Dai W."/>
            <person name="Qiu C."/>
            <person name="Yang Z."/>
            <person name="Zhang Y."/>
            <person name="Zhou M."/>
            <person name="Zhang L."/>
            <person name="Fang C."/>
            <person name="Gao Q."/>
            <person name="Yang Q."/>
            <person name="Li X."/>
            <person name="Wang Z."/>
            <person name="Wang Z."/>
            <person name="Jia Z."/>
            <person name="Chen X."/>
        </authorList>
    </citation>
    <scope>NUCLEOTIDE SEQUENCE [LARGE SCALE GENOMIC DNA]</scope>
    <source>
        <strain evidence="2 3">X14-1T</strain>
    </source>
</reference>
<dbReference type="InterPro" id="IPR016181">
    <property type="entry name" value="Acyl_CoA_acyltransferase"/>
</dbReference>
<dbReference type="PANTHER" id="PTHR43792:SF1">
    <property type="entry name" value="N-ACETYLTRANSFERASE DOMAIN-CONTAINING PROTEIN"/>
    <property type="match status" value="1"/>
</dbReference>
<dbReference type="SUPFAM" id="SSF55729">
    <property type="entry name" value="Acyl-CoA N-acyltransferases (Nat)"/>
    <property type="match status" value="1"/>
</dbReference>
<dbReference type="RefSeq" id="WP_046313541.1">
    <property type="nucleotide sequence ID" value="NZ_CBCSCY010000022.1"/>
</dbReference>
<evidence type="ECO:0000259" key="1">
    <source>
        <dbReference type="PROSITE" id="PS51186"/>
    </source>
</evidence>
<dbReference type="Pfam" id="PF13302">
    <property type="entry name" value="Acetyltransf_3"/>
    <property type="match status" value="1"/>
</dbReference>
<keyword evidence="2" id="KW-0808">Transferase</keyword>
<name>A0A0E3UYL3_9BACT</name>
<feature type="domain" description="N-acetyltransferase" evidence="1">
    <location>
        <begin position="12"/>
        <end position="173"/>
    </location>
</feature>
<organism evidence="2 3">
    <name type="scientific">Pontibacter korlensis</name>
    <dbReference type="NCBI Taxonomy" id="400092"/>
    <lineage>
        <taxon>Bacteria</taxon>
        <taxon>Pseudomonadati</taxon>
        <taxon>Bacteroidota</taxon>
        <taxon>Cytophagia</taxon>
        <taxon>Cytophagales</taxon>
        <taxon>Hymenobacteraceae</taxon>
        <taxon>Pontibacter</taxon>
    </lineage>
</organism>
<proteinExistence type="predicted"/>
<dbReference type="HOGENOM" id="CLU_013985_3_1_10"/>
<dbReference type="PROSITE" id="PS51186">
    <property type="entry name" value="GNAT"/>
    <property type="match status" value="1"/>
</dbReference>
<gene>
    <name evidence="2" type="ORF">PKOR_21980</name>
</gene>
<dbReference type="STRING" id="400092.PKOR_21980"/>
<dbReference type="PATRIC" id="fig|400092.3.peg.4830"/>
<protein>
    <submittedName>
        <fullName evidence="2">GNAT family acetyltransferase</fullName>
    </submittedName>
</protein>
<sequence length="174" mass="20016">MHPYTSFETERLIIRPTSYEDAPFIYELLNTPQWLKYIGDRNVKSLKAAEEYISSRMLPQLERLGYGTYTVIRKADGTKLGTCGLYDREGLPGIDIGFAFLPQHEKHGYAFEATNKLKQAAFNHFGLRQLYAITTKDNKASQKLLEKLGLKYNGLITLPNANEELFFYHLTLEK</sequence>
<dbReference type="Proteomes" id="UP000033109">
    <property type="component" value="Chromosome"/>
</dbReference>
<accession>A0A0E3UYL3</accession>
<dbReference type="GO" id="GO:0016747">
    <property type="term" value="F:acyltransferase activity, transferring groups other than amino-acyl groups"/>
    <property type="evidence" value="ECO:0007669"/>
    <property type="project" value="InterPro"/>
</dbReference>
<dbReference type="InterPro" id="IPR051531">
    <property type="entry name" value="N-acetyltransferase"/>
</dbReference>
<evidence type="ECO:0000313" key="2">
    <source>
        <dbReference type="EMBL" id="AKD05242.1"/>
    </source>
</evidence>